<accession>A0A5J4FZ30</accession>
<name>A0A5J4FZ30_9FLAO</name>
<dbReference type="OrthoDB" id="1430532at2"/>
<dbReference type="AlphaFoldDB" id="A0A5J4FZ30"/>
<dbReference type="RefSeq" id="WP_151894587.1">
    <property type="nucleotide sequence ID" value="NZ_BKCF01000004.1"/>
</dbReference>
<comment type="caution">
    <text evidence="1">The sequence shown here is derived from an EMBL/GenBank/DDBJ whole genome shotgun (WGS) entry which is preliminary data.</text>
</comment>
<dbReference type="InterPro" id="IPR054207">
    <property type="entry name" value="DUF6913"/>
</dbReference>
<reference evidence="1 2" key="1">
    <citation type="submission" date="2019-08" db="EMBL/GenBank/DDBJ databases">
        <title>Ulvibacter marinistellae sp. nov., isolated from a starfish, Patiria pectinifera.</title>
        <authorList>
            <person name="Kawano K."/>
            <person name="Ushijima N."/>
            <person name="Kihara M."/>
            <person name="Itoh H."/>
        </authorList>
    </citation>
    <scope>NUCLEOTIDE SEQUENCE [LARGE SCALE GENOMIC DNA]</scope>
    <source>
        <strain evidence="1 2">KK4</strain>
    </source>
</reference>
<sequence length="173" mass="20014">MFEKLRRKNLQKQIDKALLNRDVSGRNGKIKSLAFLYNEDVISSVSEMKKIADVLNISEEQITFLSFVTFDKKNTSLTCEQFTNRDFSWKGDLKRKELKDFVHIQFDALVYFQDGSHEFLDIVAARSAAKFKIGLLNSDERIHDLMISVTAKEIDKAAQEIKKYLQIMGKLDI</sequence>
<organism evidence="1 2">
    <name type="scientific">Patiriisocius marinistellae</name>
    <dbReference type="NCBI Taxonomy" id="2494560"/>
    <lineage>
        <taxon>Bacteria</taxon>
        <taxon>Pseudomonadati</taxon>
        <taxon>Bacteroidota</taxon>
        <taxon>Flavobacteriia</taxon>
        <taxon>Flavobacteriales</taxon>
        <taxon>Flavobacteriaceae</taxon>
        <taxon>Patiriisocius</taxon>
    </lineage>
</organism>
<proteinExistence type="predicted"/>
<dbReference type="EMBL" id="BKCF01000004">
    <property type="protein sequence ID" value="GEQ86658.1"/>
    <property type="molecule type" value="Genomic_DNA"/>
</dbReference>
<dbReference type="Pfam" id="PF21857">
    <property type="entry name" value="DUF6913"/>
    <property type="match status" value="1"/>
</dbReference>
<evidence type="ECO:0000313" key="2">
    <source>
        <dbReference type="Proteomes" id="UP000326994"/>
    </source>
</evidence>
<evidence type="ECO:0000313" key="1">
    <source>
        <dbReference type="EMBL" id="GEQ86658.1"/>
    </source>
</evidence>
<keyword evidence="2" id="KW-1185">Reference proteome</keyword>
<gene>
    <name evidence="1" type="ORF">ULMS_21660</name>
</gene>
<protein>
    <submittedName>
        <fullName evidence="1">Uncharacterized protein</fullName>
    </submittedName>
</protein>
<dbReference type="Proteomes" id="UP000326994">
    <property type="component" value="Unassembled WGS sequence"/>
</dbReference>